<proteinExistence type="predicted"/>
<reference evidence="3" key="1">
    <citation type="submission" date="2021-02" db="EMBL/GenBank/DDBJ databases">
        <authorList>
            <person name="Dougan E. K."/>
            <person name="Rhodes N."/>
            <person name="Thang M."/>
            <person name="Chan C."/>
        </authorList>
    </citation>
    <scope>NUCLEOTIDE SEQUENCE</scope>
</reference>
<dbReference type="AlphaFoldDB" id="A0A812T7E7"/>
<accession>A0A812T7E7</accession>
<dbReference type="SUPFAM" id="SSF54695">
    <property type="entry name" value="POZ domain"/>
    <property type="match status" value="1"/>
</dbReference>
<keyword evidence="4" id="KW-1185">Reference proteome</keyword>
<feature type="non-terminal residue" evidence="3">
    <location>
        <position position="238"/>
    </location>
</feature>
<dbReference type="GO" id="GO:0051260">
    <property type="term" value="P:protein homooligomerization"/>
    <property type="evidence" value="ECO:0007669"/>
    <property type="project" value="InterPro"/>
</dbReference>
<organism evidence="3 4">
    <name type="scientific">Symbiodinium pilosum</name>
    <name type="common">Dinoflagellate</name>
    <dbReference type="NCBI Taxonomy" id="2952"/>
    <lineage>
        <taxon>Eukaryota</taxon>
        <taxon>Sar</taxon>
        <taxon>Alveolata</taxon>
        <taxon>Dinophyceae</taxon>
        <taxon>Suessiales</taxon>
        <taxon>Symbiodiniaceae</taxon>
        <taxon>Symbiodinium</taxon>
    </lineage>
</organism>
<evidence type="ECO:0000259" key="2">
    <source>
        <dbReference type="Pfam" id="PF02214"/>
    </source>
</evidence>
<dbReference type="Pfam" id="PF02214">
    <property type="entry name" value="BTB_2"/>
    <property type="match status" value="1"/>
</dbReference>
<dbReference type="OrthoDB" id="2414723at2759"/>
<comment type="caution">
    <text evidence="3">The sequence shown here is derived from an EMBL/GenBank/DDBJ whole genome shotgun (WGS) entry which is preliminary data.</text>
</comment>
<keyword evidence="1" id="KW-0175">Coiled coil</keyword>
<dbReference type="Gene3D" id="3.30.710.10">
    <property type="entry name" value="Potassium Channel Kv1.1, Chain A"/>
    <property type="match status" value="1"/>
</dbReference>
<sequence length="238" mass="27437">QAQMRTHKSLIAKQQETAAKLQRAFSEREEDCKYTEQLLMELKNYQSELMAAEEQQAQYPIEPDAHALLCSQLEAARSELRAEEAANATLTAELAEAEAASARRDELLFERNLEERHRQCQRQLDGYEVAQPDLVTFNVSGKIYTVLREPTLSLHPNSLLKQLADEKQNEKEIFVEGMGDQDLFKYVLEYHRDRKVILPPTVSKELIEAVLRELNRFGLDIESDKRLGCVVFRNMKIV</sequence>
<dbReference type="InterPro" id="IPR011333">
    <property type="entry name" value="SKP1/BTB/POZ_sf"/>
</dbReference>
<protein>
    <recommendedName>
        <fullName evidence="2">Potassium channel tetramerisation-type BTB domain-containing protein</fullName>
    </recommendedName>
</protein>
<dbReference type="InterPro" id="IPR003131">
    <property type="entry name" value="T1-type_BTB"/>
</dbReference>
<feature type="coiled-coil region" evidence="1">
    <location>
        <begin position="11"/>
        <end position="130"/>
    </location>
</feature>
<dbReference type="EMBL" id="CAJNIZ010030335">
    <property type="protein sequence ID" value="CAE7522994.1"/>
    <property type="molecule type" value="Genomic_DNA"/>
</dbReference>
<name>A0A812T7E7_SYMPI</name>
<gene>
    <name evidence="3" type="ORF">SPIL2461_LOCUS13705</name>
</gene>
<evidence type="ECO:0000313" key="4">
    <source>
        <dbReference type="Proteomes" id="UP000649617"/>
    </source>
</evidence>
<evidence type="ECO:0000313" key="3">
    <source>
        <dbReference type="EMBL" id="CAE7522994.1"/>
    </source>
</evidence>
<dbReference type="Proteomes" id="UP000649617">
    <property type="component" value="Unassembled WGS sequence"/>
</dbReference>
<evidence type="ECO:0000256" key="1">
    <source>
        <dbReference type="SAM" id="Coils"/>
    </source>
</evidence>
<feature type="domain" description="Potassium channel tetramerisation-type BTB" evidence="2">
    <location>
        <begin position="135"/>
        <end position="220"/>
    </location>
</feature>